<dbReference type="EMBL" id="MFDZ01000029">
    <property type="protein sequence ID" value="OGE78066.1"/>
    <property type="molecule type" value="Genomic_DNA"/>
</dbReference>
<comment type="caution">
    <text evidence="2">The sequence shown here is derived from an EMBL/GenBank/DDBJ whole genome shotgun (WGS) entry which is preliminary data.</text>
</comment>
<evidence type="ECO:0000313" key="2">
    <source>
        <dbReference type="EMBL" id="OGE78066.1"/>
    </source>
</evidence>
<dbReference type="AlphaFoldDB" id="A0A1F5NK30"/>
<keyword evidence="1" id="KW-0472">Membrane</keyword>
<feature type="transmembrane region" description="Helical" evidence="1">
    <location>
        <begin position="78"/>
        <end position="95"/>
    </location>
</feature>
<organism evidence="2 3">
    <name type="scientific">Candidatus Daviesbacteria bacterium RIFCSPLOWO2_02_FULL_41_8</name>
    <dbReference type="NCBI Taxonomy" id="1797798"/>
    <lineage>
        <taxon>Bacteria</taxon>
        <taxon>Candidatus Daviesiibacteriota</taxon>
    </lineage>
</organism>
<dbReference type="Proteomes" id="UP000176578">
    <property type="component" value="Unassembled WGS sequence"/>
</dbReference>
<keyword evidence="1" id="KW-1133">Transmembrane helix</keyword>
<evidence type="ECO:0000313" key="3">
    <source>
        <dbReference type="Proteomes" id="UP000176578"/>
    </source>
</evidence>
<name>A0A1F5NK30_9BACT</name>
<proteinExistence type="predicted"/>
<evidence type="ECO:0000256" key="1">
    <source>
        <dbReference type="SAM" id="Phobius"/>
    </source>
</evidence>
<gene>
    <name evidence="2" type="ORF">A3J19_01150</name>
</gene>
<protein>
    <submittedName>
        <fullName evidence="2">Uncharacterized protein</fullName>
    </submittedName>
</protein>
<keyword evidence="1" id="KW-0812">Transmembrane</keyword>
<sequence length="99" mass="11772">MNKIEDMNLEEQMGLKRLLALDPTVLTPTQRLHLRARRSYLTFAQKFEYCGVLYFSRPAFYHELKTALKFLTRFSKEIIFGVIVYIVIVLIMKLTDWQP</sequence>
<accession>A0A1F5NK30</accession>
<reference evidence="2 3" key="1">
    <citation type="journal article" date="2016" name="Nat. Commun.">
        <title>Thousands of microbial genomes shed light on interconnected biogeochemical processes in an aquifer system.</title>
        <authorList>
            <person name="Anantharaman K."/>
            <person name="Brown C.T."/>
            <person name="Hug L.A."/>
            <person name="Sharon I."/>
            <person name="Castelle C.J."/>
            <person name="Probst A.J."/>
            <person name="Thomas B.C."/>
            <person name="Singh A."/>
            <person name="Wilkins M.J."/>
            <person name="Karaoz U."/>
            <person name="Brodie E.L."/>
            <person name="Williams K.H."/>
            <person name="Hubbard S.S."/>
            <person name="Banfield J.F."/>
        </authorList>
    </citation>
    <scope>NUCLEOTIDE SEQUENCE [LARGE SCALE GENOMIC DNA]</scope>
</reference>